<evidence type="ECO:0000313" key="8">
    <source>
        <dbReference type="Proteomes" id="UP000474159"/>
    </source>
</evidence>
<evidence type="ECO:0000256" key="2">
    <source>
        <dbReference type="ARBA" id="ARBA00023125"/>
    </source>
</evidence>
<organism evidence="7 8">
    <name type="scientific">Methylobacterium soli</name>
    <dbReference type="NCBI Taxonomy" id="553447"/>
    <lineage>
        <taxon>Bacteria</taxon>
        <taxon>Pseudomonadati</taxon>
        <taxon>Pseudomonadota</taxon>
        <taxon>Alphaproteobacteria</taxon>
        <taxon>Hyphomicrobiales</taxon>
        <taxon>Methylobacteriaceae</taxon>
        <taxon>Methylobacterium</taxon>
    </lineage>
</organism>
<dbReference type="OrthoDB" id="7584044at2"/>
<comment type="caution">
    <text evidence="7">The sequence shown here is derived from an EMBL/GenBank/DDBJ whole genome shotgun (WGS) entry which is preliminary data.</text>
</comment>
<dbReference type="InterPro" id="IPR012318">
    <property type="entry name" value="HTH_CRP"/>
</dbReference>
<keyword evidence="2" id="KW-0238">DNA-binding</keyword>
<dbReference type="SUPFAM" id="SSF46785">
    <property type="entry name" value="Winged helix' DNA-binding domain"/>
    <property type="match status" value="1"/>
</dbReference>
<dbReference type="Gene3D" id="2.60.120.10">
    <property type="entry name" value="Jelly Rolls"/>
    <property type="match status" value="1"/>
</dbReference>
<evidence type="ECO:0000259" key="5">
    <source>
        <dbReference type="PROSITE" id="PS50042"/>
    </source>
</evidence>
<evidence type="ECO:0000256" key="1">
    <source>
        <dbReference type="ARBA" id="ARBA00023015"/>
    </source>
</evidence>
<dbReference type="Gene3D" id="1.10.10.10">
    <property type="entry name" value="Winged helix-like DNA-binding domain superfamily/Winged helix DNA-binding domain"/>
    <property type="match status" value="1"/>
</dbReference>
<feature type="region of interest" description="Disordered" evidence="4">
    <location>
        <begin position="241"/>
        <end position="262"/>
    </location>
</feature>
<dbReference type="Proteomes" id="UP000474159">
    <property type="component" value="Unassembled WGS sequence"/>
</dbReference>
<dbReference type="InterPro" id="IPR018490">
    <property type="entry name" value="cNMP-bd_dom_sf"/>
</dbReference>
<dbReference type="Pfam" id="PF13545">
    <property type="entry name" value="HTH_Crp_2"/>
    <property type="match status" value="1"/>
</dbReference>
<proteinExistence type="predicted"/>
<sequence length="262" mass="29801">MPQHLIRKLEHFARLSYDDRHALEEAARQRGRLFDAHQDIIREGDAPDHVNLILEGWACRYKTLEDGRRQIISFFLPGDLCDPHVFVLREMDHSISTITHVRLAEISRDTLLSLTERHPRITQALWWEMLVAAAVQQEWTVNLGQRTGLERIGHLLCELFIRLRGVGLTNGNSCILPVTQMDLGDATGLSNVHVNRVLQEMRISGLVVLKGKHLTVPDLEALQRVSLFNVNYLHLDREGRHLDANGSEQPPQDSAAATPERC</sequence>
<evidence type="ECO:0000313" key="7">
    <source>
        <dbReference type="EMBL" id="KAB1070791.1"/>
    </source>
</evidence>
<dbReference type="AlphaFoldDB" id="A0A6L3SP80"/>
<keyword evidence="8" id="KW-1185">Reference proteome</keyword>
<protein>
    <submittedName>
        <fullName evidence="7">Crp/Fnr family transcriptional regulator</fullName>
    </submittedName>
</protein>
<dbReference type="GO" id="GO:0006355">
    <property type="term" value="P:regulation of DNA-templated transcription"/>
    <property type="evidence" value="ECO:0007669"/>
    <property type="project" value="InterPro"/>
</dbReference>
<dbReference type="SUPFAM" id="SSF51206">
    <property type="entry name" value="cAMP-binding domain-like"/>
    <property type="match status" value="1"/>
</dbReference>
<dbReference type="GO" id="GO:0003677">
    <property type="term" value="F:DNA binding"/>
    <property type="evidence" value="ECO:0007669"/>
    <property type="project" value="UniProtKB-KW"/>
</dbReference>
<dbReference type="CDD" id="cd00038">
    <property type="entry name" value="CAP_ED"/>
    <property type="match status" value="1"/>
</dbReference>
<dbReference type="SMART" id="SM00100">
    <property type="entry name" value="cNMP"/>
    <property type="match status" value="1"/>
</dbReference>
<dbReference type="InterPro" id="IPR000595">
    <property type="entry name" value="cNMP-bd_dom"/>
</dbReference>
<evidence type="ECO:0000259" key="6">
    <source>
        <dbReference type="PROSITE" id="PS51063"/>
    </source>
</evidence>
<dbReference type="InterPro" id="IPR036388">
    <property type="entry name" value="WH-like_DNA-bd_sf"/>
</dbReference>
<dbReference type="RefSeq" id="WP_151005133.1">
    <property type="nucleotide sequence ID" value="NZ_VZZK01000059.1"/>
</dbReference>
<feature type="domain" description="HTH crp-type" evidence="6">
    <location>
        <begin position="146"/>
        <end position="220"/>
    </location>
</feature>
<dbReference type="InterPro" id="IPR014710">
    <property type="entry name" value="RmlC-like_jellyroll"/>
</dbReference>
<evidence type="ECO:0000256" key="3">
    <source>
        <dbReference type="ARBA" id="ARBA00023163"/>
    </source>
</evidence>
<evidence type="ECO:0000256" key="4">
    <source>
        <dbReference type="SAM" id="MobiDB-lite"/>
    </source>
</evidence>
<dbReference type="PROSITE" id="PS50042">
    <property type="entry name" value="CNMP_BINDING_3"/>
    <property type="match status" value="1"/>
</dbReference>
<dbReference type="PROSITE" id="PS51063">
    <property type="entry name" value="HTH_CRP_2"/>
    <property type="match status" value="1"/>
</dbReference>
<keyword evidence="3" id="KW-0804">Transcription</keyword>
<gene>
    <name evidence="7" type="ORF">F6X53_29640</name>
</gene>
<dbReference type="InterPro" id="IPR036390">
    <property type="entry name" value="WH_DNA-bd_sf"/>
</dbReference>
<dbReference type="SMART" id="SM00419">
    <property type="entry name" value="HTH_CRP"/>
    <property type="match status" value="1"/>
</dbReference>
<reference evidence="7 8" key="1">
    <citation type="submission" date="2019-09" db="EMBL/GenBank/DDBJ databases">
        <title>YIM 48816 draft genome.</title>
        <authorList>
            <person name="Jiang L."/>
        </authorList>
    </citation>
    <scope>NUCLEOTIDE SEQUENCE [LARGE SCALE GENOMIC DNA]</scope>
    <source>
        <strain evidence="7 8">YIM 48816</strain>
    </source>
</reference>
<keyword evidence="1" id="KW-0805">Transcription regulation</keyword>
<accession>A0A6L3SP80</accession>
<dbReference type="EMBL" id="VZZK01000059">
    <property type="protein sequence ID" value="KAB1070791.1"/>
    <property type="molecule type" value="Genomic_DNA"/>
</dbReference>
<dbReference type="Pfam" id="PF00027">
    <property type="entry name" value="cNMP_binding"/>
    <property type="match status" value="1"/>
</dbReference>
<name>A0A6L3SP80_9HYPH</name>
<feature type="domain" description="Cyclic nucleotide-binding" evidence="5">
    <location>
        <begin position="11"/>
        <end position="79"/>
    </location>
</feature>